<reference evidence="1 2" key="1">
    <citation type="submission" date="2019-11" db="EMBL/GenBank/DDBJ databases">
        <title>Isolation of a new High Light Tolerant Cyanobacteria.</title>
        <authorList>
            <person name="Dobson Z."/>
            <person name="Vaughn N."/>
            <person name="Vaughn M."/>
            <person name="Fromme P."/>
            <person name="Mazor Y."/>
        </authorList>
    </citation>
    <scope>NUCLEOTIDE SEQUENCE [LARGE SCALE GENOMIC DNA]</scope>
    <source>
        <strain evidence="1 2">0216</strain>
    </source>
</reference>
<proteinExistence type="predicted"/>
<comment type="caution">
    <text evidence="1">The sequence shown here is derived from an EMBL/GenBank/DDBJ whole genome shotgun (WGS) entry which is preliminary data.</text>
</comment>
<gene>
    <name evidence="1" type="ORF">GGC33_10475</name>
</gene>
<evidence type="ECO:0000313" key="2">
    <source>
        <dbReference type="Proteomes" id="UP000437131"/>
    </source>
</evidence>
<accession>A0A844GWR2</accession>
<protein>
    <submittedName>
        <fullName evidence="1">Uncharacterized protein</fullName>
    </submittedName>
</protein>
<evidence type="ECO:0000313" key="1">
    <source>
        <dbReference type="EMBL" id="MTF39348.1"/>
    </source>
</evidence>
<name>A0A844GWR2_9CHRO</name>
<dbReference type="EMBL" id="WMIA01000011">
    <property type="protein sequence ID" value="MTF39348.1"/>
    <property type="molecule type" value="Genomic_DNA"/>
</dbReference>
<organism evidence="1 2">
    <name type="scientific">Cyanobacterium aponinum 0216</name>
    <dbReference type="NCBI Taxonomy" id="2676140"/>
    <lineage>
        <taxon>Bacteria</taxon>
        <taxon>Bacillati</taxon>
        <taxon>Cyanobacteriota</taxon>
        <taxon>Cyanophyceae</taxon>
        <taxon>Oscillatoriophycideae</taxon>
        <taxon>Chroococcales</taxon>
        <taxon>Geminocystaceae</taxon>
        <taxon>Cyanobacterium</taxon>
    </lineage>
</organism>
<dbReference type="Proteomes" id="UP000437131">
    <property type="component" value="Unassembled WGS sequence"/>
</dbReference>
<dbReference type="RefSeq" id="WP_099435289.1">
    <property type="nucleotide sequence ID" value="NZ_WMIA01000011.1"/>
</dbReference>
<sequence>MFPFPPRKPNKKVIIPQKKNFPSSSPRRVNIPSHFQKNPLITYSQIEIERELQKYPGLLRTLSHAYQYQVTFMDDKTENQYWFCRNIELTMVLLKYLNEKNWSVDWQEKPFILK</sequence>
<dbReference type="AlphaFoldDB" id="A0A844GWR2"/>